<feature type="region of interest" description="Disordered" evidence="13">
    <location>
        <begin position="362"/>
        <end position="408"/>
    </location>
</feature>
<evidence type="ECO:0000256" key="2">
    <source>
        <dbReference type="ARBA" id="ARBA00022481"/>
    </source>
</evidence>
<sequence length="1646" mass="188791">MAWQPWSAGTPAVVPGLAGLGSVVNPAPAVLPAGSQYTPEQWTQMQQQNWQQWAQWQQQYQQWHQQYGAEYQKSMTALSQVPQGTSTFQPPVPNTSVPPPLPKESKPPLPPEEPPKENLGNVQNKNFNPQPNFMSAPPPNFNPGTPQSRNQPPPNARSSGGNFNKNKNYNNRSMNQNVFNDSPRNAPPRQDHSGEKRPVSQPSFKESKKTKLDDSASQRSSPTNPNDDMSETEKRFVKQFTEWEAQFNKWKEQNMNHPDKEQYREYEKKWETWRTQLLERREQMRRRRLGLSDSKSGQKPLQVPQVPLNVSFPPPLLNKDLDTTKPPPLMSQDVSAITKECEPIKDPFPDQTTSLLKDIMDDGSPVERPEEGESDDFLKMSKNNDGIPGLDLVKEGGGDDDERGEDVIDLDRDENKKLKDFQKGIDAFKGPDFEAISKGINNILGDQKLLNMLSMVSQNQNQTFSASIDTTSRIPTNPDFQNNFRKSNENSGQGGDRWSNPADQQDYFNRGNDNVSNYDDQSRSSFGGRAGEFDWRDRQRVGNSGDFNSGIDDFDKNYDNDNFEGQGDYNRQEAFREGDNFRDSSNFRGSDHFRGGPDNYRGESDNFRGRSENYRGGPVTFRGGPDNFRGGPDYRGGSDNFRGGSDNFRGVPDNFRGGPDNYRGGPDNFRKGVDVRGGPDNFRERPDVRGGPDNFRERPAVRSGPDNFRERDDVRGGPDNFRERPDVRGGPDNFREESDGRGGPDAFRQRSDARGGPDNFREESDVRSGPDNFRQRPDIRGGPDNFRERPDNRGGPANLREGPSVRGGFDNFRERPDFGADPDNFRDGPNNFKGGVGIFRGGPENFRDGPNNLRDGPLNFRGDTDFRGRIDGFRGDQAPDNKQASDNIKGPSNYRGANDSHQSTFEPPLNDNFRGRFELPNRNQQNFNRDDEFNRFDDDHRRVGDFGRRQDREFGSATRNLVDFRPNDDIRRNYPDQDNVRPNERRDFPSGDVDNFKPAPNQQGPNSYRGGADYQSPPPNFARGPNDFNRGPGFPADRGNFGPNMEEPNDYRIPPENMGDWPTPRRNDFDRNQNFSPEDIPSRQRYDNFGSLEPLQNTEQIARDLAPIPEPSNDSIAEEKEEKLWQPINIIEYEHKSLRTDDLEVSFEPLRSFDYRHKPINRIPFPHRPPWLATMLKKYPDFDFALPRNYDQPYTRYPQRFDRYPETSRYENRWSNPPGTNRRPSDESNRHSAKRYDDYTPNISRRHEGPSNYPIKKDHDRSIEDIEMRDVSRESKYDNSYKNKLQPRTDLSPIEIEEPLFAQSECEKFVPIQSKPLTSSNITLIQDILNPPGRYNRPARIVIILRGPPGSGKTFLAKLIKDKEVENGGSAPRILSLDDYFMVEQEKEVEVDGKKTQVKEMVYEYEECMENTYRVSLFKAFKKTITDGYFPFIIVDNVNDKVKYFGEMWSFAKQNGFQVYICQLEFDLATCTKRNIHNRSEGEIQKLITGWEPTPSHHPTLDATSLIQAGSIPEVEMEEINSPASDEFDDQTVEERASRSKWDNFDCSIDNLAKLDGTNKPLRTSKTMEDYLQCDDDWVSRESKPGQKRVRWADLEERKTQEKMRAIGFVVGQTNWDRMMDPTMGSSALTQTKYIERSSNSRFYKM</sequence>
<evidence type="ECO:0000256" key="9">
    <source>
        <dbReference type="ARBA" id="ARBA00058677"/>
    </source>
</evidence>
<evidence type="ECO:0000256" key="13">
    <source>
        <dbReference type="SAM" id="MobiDB-lite"/>
    </source>
</evidence>
<feature type="compositionally biased region" description="Pro residues" evidence="13">
    <location>
        <begin position="90"/>
        <end position="112"/>
    </location>
</feature>
<dbReference type="FunFam" id="3.40.50.300:FF:000399">
    <property type="entry name" value="YLP motif containing 1"/>
    <property type="match status" value="1"/>
</dbReference>
<feature type="compositionally biased region" description="Basic and acidic residues" evidence="13">
    <location>
        <begin position="589"/>
        <end position="613"/>
    </location>
</feature>
<comment type="function">
    <text evidence="9">Plays a role in the reduction of telomerase activity during differentiation of embryonic stem cells by binding to the core promoter of TERT and controlling its down-regulation.</text>
</comment>
<protein>
    <recommendedName>
        <fullName evidence="11">YLP motif-containing protein 1</fullName>
    </recommendedName>
    <alternativeName>
        <fullName evidence="12">Nuclear protein ZAP3</fullName>
    </alternativeName>
</protein>
<keyword evidence="3" id="KW-0678">Repressor</keyword>
<feature type="compositionally biased region" description="Polar residues" evidence="13">
    <location>
        <begin position="466"/>
        <end position="491"/>
    </location>
</feature>
<keyword evidence="4" id="KW-1017">Isopeptide bond</keyword>
<feature type="compositionally biased region" description="Basic and acidic residues" evidence="13">
    <location>
        <begin position="870"/>
        <end position="879"/>
    </location>
</feature>
<feature type="compositionally biased region" description="Basic and acidic residues" evidence="13">
    <location>
        <begin position="531"/>
        <end position="540"/>
    </location>
</feature>
<feature type="compositionally biased region" description="Polar residues" evidence="13">
    <location>
        <begin position="501"/>
        <end position="525"/>
    </location>
</feature>
<dbReference type="GO" id="GO:0016607">
    <property type="term" value="C:nuclear speck"/>
    <property type="evidence" value="ECO:0007669"/>
    <property type="project" value="UniProtKB-SubCell"/>
</dbReference>
<keyword evidence="2" id="KW-0488">Methylation</keyword>
<keyword evidence="16" id="KW-1185">Reference proteome</keyword>
<keyword evidence="7" id="KW-0804">Transcription</keyword>
<comment type="subcellular location">
    <subcellularLocation>
        <location evidence="1">Nucleus speckle</location>
    </subcellularLocation>
</comment>
<keyword evidence="5" id="KW-0832">Ubl conjugation</keyword>
<dbReference type="InterPro" id="IPR026314">
    <property type="entry name" value="YLP_motif_con_p1"/>
</dbReference>
<feature type="compositionally biased region" description="Polar residues" evidence="13">
    <location>
        <begin position="217"/>
        <end position="227"/>
    </location>
</feature>
<feature type="compositionally biased region" description="Basic and acidic residues" evidence="13">
    <location>
        <begin position="189"/>
        <end position="198"/>
    </location>
</feature>
<feature type="compositionally biased region" description="Low complexity" evidence="13">
    <location>
        <begin position="162"/>
        <end position="177"/>
    </location>
</feature>
<dbReference type="Gene3D" id="3.40.50.300">
    <property type="entry name" value="P-loop containing nucleotide triphosphate hydrolases"/>
    <property type="match status" value="1"/>
</dbReference>
<evidence type="ECO:0000256" key="12">
    <source>
        <dbReference type="ARBA" id="ARBA00083294"/>
    </source>
</evidence>
<dbReference type="SUPFAM" id="SSF52540">
    <property type="entry name" value="P-loop containing nucleoside triphosphate hydrolases"/>
    <property type="match status" value="1"/>
</dbReference>
<evidence type="ECO:0000256" key="1">
    <source>
        <dbReference type="ARBA" id="ARBA00004324"/>
    </source>
</evidence>
<feature type="compositionally biased region" description="Basic and acidic residues" evidence="13">
    <location>
        <begin position="205"/>
        <end position="216"/>
    </location>
</feature>
<feature type="compositionally biased region" description="Basic and acidic residues" evidence="13">
    <location>
        <begin position="965"/>
        <end position="989"/>
    </location>
</feature>
<dbReference type="Proteomes" id="UP000051574">
    <property type="component" value="Unassembled WGS sequence"/>
</dbReference>
<feature type="compositionally biased region" description="Basic and acidic residues" evidence="13">
    <location>
        <begin position="1245"/>
        <end position="1281"/>
    </location>
</feature>
<feature type="compositionally biased region" description="Basic and acidic residues" evidence="13">
    <location>
        <begin position="365"/>
        <end position="379"/>
    </location>
</feature>
<feature type="region of interest" description="Disordered" evidence="13">
    <location>
        <begin position="78"/>
        <end position="237"/>
    </location>
</feature>
<feature type="region of interest" description="Disordered" evidence="13">
    <location>
        <begin position="1208"/>
        <end position="1284"/>
    </location>
</feature>
<feature type="compositionally biased region" description="Basic and acidic residues" evidence="13">
    <location>
        <begin position="1223"/>
        <end position="1238"/>
    </location>
</feature>
<reference evidence="15 16" key="1">
    <citation type="submission" date="2015-09" db="EMBL/GenBank/DDBJ databases">
        <title>Draft genome of the scarab beetle Oryctes borbonicus.</title>
        <authorList>
            <person name="Meyer J.M."/>
            <person name="Markov G.V."/>
            <person name="Baskaran P."/>
            <person name="Herrmann M."/>
            <person name="Sommer R.J."/>
            <person name="Roedelsperger C."/>
        </authorList>
    </citation>
    <scope>NUCLEOTIDE SEQUENCE [LARGE SCALE GENOMIC DNA]</scope>
    <source>
        <strain evidence="15">OB123</strain>
        <tissue evidence="15">Whole animal</tissue>
    </source>
</reference>
<feature type="compositionally biased region" description="Basic and acidic residues" evidence="13">
    <location>
        <begin position="570"/>
        <end position="582"/>
    </location>
</feature>
<dbReference type="Pfam" id="PF13671">
    <property type="entry name" value="AAA_33"/>
    <property type="match status" value="1"/>
</dbReference>
<keyword evidence="6" id="KW-0805">Transcription regulation</keyword>
<evidence type="ECO:0000313" key="15">
    <source>
        <dbReference type="EMBL" id="KRT83513.1"/>
    </source>
</evidence>
<feature type="region of interest" description="Disordered" evidence="13">
    <location>
        <begin position="466"/>
        <end position="830"/>
    </location>
</feature>
<dbReference type="InterPro" id="IPR058903">
    <property type="entry name" value="Spectrin_YLPM1-like"/>
</dbReference>
<dbReference type="OrthoDB" id="513595at2759"/>
<evidence type="ECO:0000256" key="11">
    <source>
        <dbReference type="ARBA" id="ARBA00068971"/>
    </source>
</evidence>
<dbReference type="InterPro" id="IPR027417">
    <property type="entry name" value="P-loop_NTPase"/>
</dbReference>
<dbReference type="Pfam" id="PF26583">
    <property type="entry name" value="Spectrin_YLPM1"/>
    <property type="match status" value="1"/>
</dbReference>
<accession>A0A0T6B850</accession>
<feature type="compositionally biased region" description="Polar residues" evidence="13">
    <location>
        <begin position="120"/>
        <end position="133"/>
    </location>
</feature>
<evidence type="ECO:0000259" key="14">
    <source>
        <dbReference type="Pfam" id="PF26583"/>
    </source>
</evidence>
<proteinExistence type="predicted"/>
<feature type="compositionally biased region" description="Basic and acidic residues" evidence="13">
    <location>
        <begin position="928"/>
        <end position="951"/>
    </location>
</feature>
<evidence type="ECO:0000256" key="5">
    <source>
        <dbReference type="ARBA" id="ARBA00022843"/>
    </source>
</evidence>
<evidence type="ECO:0000256" key="7">
    <source>
        <dbReference type="ARBA" id="ARBA00023163"/>
    </source>
</evidence>
<evidence type="ECO:0000256" key="10">
    <source>
        <dbReference type="ARBA" id="ARBA00065932"/>
    </source>
</evidence>
<feature type="compositionally biased region" description="Polar residues" evidence="13">
    <location>
        <begin position="78"/>
        <end position="89"/>
    </location>
</feature>
<dbReference type="EMBL" id="LJIG01009221">
    <property type="protein sequence ID" value="KRT83513.1"/>
    <property type="molecule type" value="Genomic_DNA"/>
</dbReference>
<evidence type="ECO:0000256" key="4">
    <source>
        <dbReference type="ARBA" id="ARBA00022499"/>
    </source>
</evidence>
<feature type="compositionally biased region" description="Basic and acidic residues" evidence="13">
    <location>
        <begin position="811"/>
        <end position="826"/>
    </location>
</feature>
<comment type="caution">
    <text evidence="15">The sequence shown here is derived from an EMBL/GenBank/DDBJ whole genome shotgun (WGS) entry which is preliminary data.</text>
</comment>
<evidence type="ECO:0000256" key="6">
    <source>
        <dbReference type="ARBA" id="ARBA00023015"/>
    </source>
</evidence>
<feature type="compositionally biased region" description="Basic and acidic residues" evidence="13">
    <location>
        <begin position="681"/>
        <end position="700"/>
    </location>
</feature>
<dbReference type="PANTHER" id="PTHR13413:SF0">
    <property type="entry name" value="YLP MOTIF-CONTAINING PROTEIN 1"/>
    <property type="match status" value="1"/>
</dbReference>
<keyword evidence="8" id="KW-0539">Nucleus</keyword>
<dbReference type="GO" id="GO:0032204">
    <property type="term" value="P:regulation of telomere maintenance"/>
    <property type="evidence" value="ECO:0007669"/>
    <property type="project" value="TreeGrafter"/>
</dbReference>
<dbReference type="PANTHER" id="PTHR13413">
    <property type="entry name" value="YLP MOTIF CONTAINING PROTEIN NUCLEAR PROTEIN ZAP"/>
    <property type="match status" value="1"/>
</dbReference>
<feature type="domain" description="YLPM1-like spectrin repeat" evidence="14">
    <location>
        <begin position="213"/>
        <end position="293"/>
    </location>
</feature>
<feature type="region of interest" description="Disordered" evidence="13">
    <location>
        <begin position="289"/>
        <end position="312"/>
    </location>
</feature>
<feature type="region of interest" description="Disordered" evidence="13">
    <location>
        <begin position="965"/>
        <end position="1087"/>
    </location>
</feature>
<evidence type="ECO:0000313" key="16">
    <source>
        <dbReference type="Proteomes" id="UP000051574"/>
    </source>
</evidence>
<feature type="compositionally biased region" description="Polar residues" evidence="13">
    <location>
        <begin position="142"/>
        <end position="161"/>
    </location>
</feature>
<evidence type="ECO:0000256" key="8">
    <source>
        <dbReference type="ARBA" id="ARBA00023242"/>
    </source>
</evidence>
<feature type="compositionally biased region" description="Basic and acidic residues" evidence="13">
    <location>
        <begin position="707"/>
        <end position="792"/>
    </location>
</feature>
<organism evidence="15 16">
    <name type="scientific">Oryctes borbonicus</name>
    <dbReference type="NCBI Taxonomy" id="1629725"/>
    <lineage>
        <taxon>Eukaryota</taxon>
        <taxon>Metazoa</taxon>
        <taxon>Ecdysozoa</taxon>
        <taxon>Arthropoda</taxon>
        <taxon>Hexapoda</taxon>
        <taxon>Insecta</taxon>
        <taxon>Pterygota</taxon>
        <taxon>Neoptera</taxon>
        <taxon>Endopterygota</taxon>
        <taxon>Coleoptera</taxon>
        <taxon>Polyphaga</taxon>
        <taxon>Scarabaeiformia</taxon>
        <taxon>Scarabaeidae</taxon>
        <taxon>Dynastinae</taxon>
        <taxon>Oryctes</taxon>
    </lineage>
</organism>
<name>A0A0T6B850_9SCAR</name>
<feature type="region of interest" description="Disordered" evidence="13">
    <location>
        <begin position="870"/>
        <end position="951"/>
    </location>
</feature>
<gene>
    <name evidence="15" type="ORF">AMK59_3142</name>
</gene>
<comment type="subunit">
    <text evidence="10">Interacts with PPP1CA and NCOA5. Forms a complex with ILF2, ILF3, KHDRBS1, RBMX, NCOA5 and PPP1CA.</text>
</comment>
<evidence type="ECO:0000256" key="3">
    <source>
        <dbReference type="ARBA" id="ARBA00022491"/>
    </source>
</evidence>